<comment type="caution">
    <text evidence="2">The sequence shown here is derived from an EMBL/GenBank/DDBJ whole genome shotgun (WGS) entry which is preliminary data.</text>
</comment>
<reference evidence="2 3" key="1">
    <citation type="submission" date="2016-09" db="EMBL/GenBank/DDBJ databases">
        <title>Streptomyces platensis DSM40041, a candidate organism with high potential of specific P450 cytochromes.</title>
        <authorList>
            <person name="Grumaz C."/>
            <person name="Vainshtein Y."/>
            <person name="Kirstahler P."/>
            <person name="Sohn K."/>
        </authorList>
    </citation>
    <scope>NUCLEOTIDE SEQUENCE [LARGE SCALE GENOMIC DNA]</scope>
    <source>
        <strain evidence="2 3">DSM 40041</strain>
    </source>
</reference>
<dbReference type="Proteomes" id="UP000194225">
    <property type="component" value="Unassembled WGS sequence"/>
</dbReference>
<sequence length="755" mass="81292">MTTTPASGPRPFTVPTAKHRTRFFDYRIPSLYAGRYEIHDRQILKDVDGGDRVIDATPQPFDVIEPRFSIDPGGINARFPAPDAVGTYSQTLPHINLDAPGLPWNRPLGPEYPKPAPPEPGDPHPEPPKAVPWMALLLFREDELPEDPDAVGSVTAGTVRELLCSRLGPGRPPALPSESLREEEYEERCATVLVPADLFDKVKPLPVEMGYFAHVREGGRPDATVAGSDPAPDEKQLNGVVIANRFPAAAGGRHVVHLVSLEGFDQNLTAPAPAEGVRLVSLTSWTFTTEPDSGIGFGDLAQHLATTDGVTPRDTEELRLRLPVTAPADPSAPQREALDRMAGGAVALPQRLETGERTIAFHRGPLTARPARELPPPGPDAVRLESSGEALIYLEKYGVFDTAYGGAFTAGRLLALSDAEFRAGLLEFRSAARSAVRRLASHPQPAGTVVTARQLTAPLAFEAFDHLLLDEDATRFTRAVDRAGPQLRAGLRRTASTSARPPCTAADLRALVGQPGIANLLAQAAGDRLSTVTGWLDRLRRLEMLGFEHLVPDSRMLPEESIRFAYVDPEWVRAAVDGALSVGVGHALDADLNNLATSGGPVPACAVLIRSALVPQWPQAVITAYRGAGVVEPLRSAVYGTDIRLLLYPQVIDRFELCEPPRGICFGIGDVGTIELREISGDRIGYPKGEFPQPAGFSRFLRPGDADVLNAYGDGDALVPALADAHGVEVEEFSSAYFALQMINAPQAQTFSYRP</sequence>
<accession>A0ABX3XMK6</accession>
<evidence type="ECO:0000313" key="2">
    <source>
        <dbReference type="EMBL" id="OSY36796.1"/>
    </source>
</evidence>
<dbReference type="EMBL" id="MIGA01000073">
    <property type="protein sequence ID" value="OSY36796.1"/>
    <property type="molecule type" value="Genomic_DNA"/>
</dbReference>
<feature type="region of interest" description="Disordered" evidence="1">
    <location>
        <begin position="106"/>
        <end position="128"/>
    </location>
</feature>
<evidence type="ECO:0000256" key="1">
    <source>
        <dbReference type="SAM" id="MobiDB-lite"/>
    </source>
</evidence>
<feature type="compositionally biased region" description="Pro residues" evidence="1">
    <location>
        <begin position="110"/>
        <end position="120"/>
    </location>
</feature>
<organism evidence="2 3">
    <name type="scientific">Streptomyces platensis</name>
    <dbReference type="NCBI Taxonomy" id="58346"/>
    <lineage>
        <taxon>Bacteria</taxon>
        <taxon>Bacillati</taxon>
        <taxon>Actinomycetota</taxon>
        <taxon>Actinomycetes</taxon>
        <taxon>Kitasatosporales</taxon>
        <taxon>Streptomycetaceae</taxon>
        <taxon>Streptomyces</taxon>
    </lineage>
</organism>
<protein>
    <submittedName>
        <fullName evidence="2">Uncharacterized protein</fullName>
    </submittedName>
</protein>
<keyword evidence="3" id="KW-1185">Reference proteome</keyword>
<dbReference type="RefSeq" id="WP_208853004.1">
    <property type="nucleotide sequence ID" value="NZ_BAABSS010000007.1"/>
</dbReference>
<dbReference type="GeneID" id="90929012"/>
<name>A0ABX3XMK6_STRPT</name>
<gene>
    <name evidence="2" type="ORF">BG653_06702</name>
</gene>
<evidence type="ECO:0000313" key="3">
    <source>
        <dbReference type="Proteomes" id="UP000194225"/>
    </source>
</evidence>
<proteinExistence type="predicted"/>